<dbReference type="AlphaFoldDB" id="A0AAE4GEL8"/>
<proteinExistence type="predicted"/>
<organism evidence="1">
    <name type="scientific">Herbaspirillum huttiense subsp. nephrolepidis</name>
    <dbReference type="NCBI Taxonomy" id="3075126"/>
    <lineage>
        <taxon>Bacteria</taxon>
        <taxon>Pseudomonadati</taxon>
        <taxon>Pseudomonadota</taxon>
        <taxon>Betaproteobacteria</taxon>
        <taxon>Burkholderiales</taxon>
        <taxon>Oxalobacteraceae</taxon>
        <taxon>Herbaspirillum</taxon>
    </lineage>
</organism>
<comment type="caution">
    <text evidence="1">The sequence shown here is derived from an EMBL/GenBank/DDBJ whole genome shotgun (WGS) entry which is preliminary data.</text>
</comment>
<protein>
    <submittedName>
        <fullName evidence="1">Uncharacterized protein</fullName>
    </submittedName>
</protein>
<dbReference type="EMBL" id="JAVRAA010000024">
    <property type="protein sequence ID" value="MDT0340582.1"/>
    <property type="molecule type" value="Genomic_DNA"/>
</dbReference>
<dbReference type="RefSeq" id="WP_310838536.1">
    <property type="nucleotide sequence ID" value="NZ_JAVLSM010000016.1"/>
</dbReference>
<accession>A0AAE4GEL8</accession>
<name>A0AAE4GEL8_9BURK</name>
<gene>
    <name evidence="1" type="ORF">RJN63_27375</name>
</gene>
<reference evidence="1" key="1">
    <citation type="submission" date="2023-02" db="EMBL/GenBank/DDBJ databases">
        <title>Description of Herbaspirillum huttiense subsp. nephrolepsisexaltata and Herbaspirillum huttiense subsp. lycopersicon.</title>
        <authorList>
            <person name="Poudel M."/>
            <person name="Sharma A."/>
            <person name="Goss E."/>
            <person name="Tapia J.H."/>
            <person name="Harmon C.M."/>
            <person name="Jones J.B."/>
        </authorList>
    </citation>
    <scope>NUCLEOTIDE SEQUENCE</scope>
    <source>
        <strain evidence="1">NC40101</strain>
    </source>
</reference>
<sequence length="83" mass="9714">MENWLVNLRLKPTCFWSERLRCASVRIAHFDLTLSSNVLFRINVGPAQRFLMQSYRQFVDTCSRLPSDFMLNQLGSFASLQQL</sequence>
<evidence type="ECO:0000313" key="1">
    <source>
        <dbReference type="EMBL" id="MDT0340582.1"/>
    </source>
</evidence>